<dbReference type="InterPro" id="IPR058525">
    <property type="entry name" value="DUF8212"/>
</dbReference>
<proteinExistence type="predicted"/>
<evidence type="ECO:0000259" key="1">
    <source>
        <dbReference type="Pfam" id="PF26640"/>
    </source>
</evidence>
<dbReference type="Proteomes" id="UP001465668">
    <property type="component" value="Unassembled WGS sequence"/>
</dbReference>
<sequence length="82" mass="9051">MSWAASRVTTRPEDMAYCLLGLFDINMSMLYGEGERAFIRLQEAICGQTNDPSLFAWTAAPAASEFGEQSNKLRPRSATTSI</sequence>
<keyword evidence="3" id="KW-1185">Reference proteome</keyword>
<name>A0ABR2XG75_9PEZI</name>
<feature type="domain" description="DUF8212" evidence="1">
    <location>
        <begin position="36"/>
        <end position="73"/>
    </location>
</feature>
<dbReference type="EMBL" id="JARVKM010000057">
    <property type="protein sequence ID" value="KAK9772804.1"/>
    <property type="molecule type" value="Genomic_DNA"/>
</dbReference>
<comment type="caution">
    <text evidence="2">The sequence shown here is derived from an EMBL/GenBank/DDBJ whole genome shotgun (WGS) entry which is preliminary data.</text>
</comment>
<dbReference type="Pfam" id="PF26640">
    <property type="entry name" value="DUF8212"/>
    <property type="match status" value="1"/>
</dbReference>
<reference evidence="2 3" key="1">
    <citation type="submission" date="2024-02" db="EMBL/GenBank/DDBJ databases">
        <title>First draft genome assembly of two strains of Seiridium cardinale.</title>
        <authorList>
            <person name="Emiliani G."/>
            <person name="Scali E."/>
        </authorList>
    </citation>
    <scope>NUCLEOTIDE SEQUENCE [LARGE SCALE GENOMIC DNA]</scope>
    <source>
        <strain evidence="2 3">BM-138-000479</strain>
    </source>
</reference>
<protein>
    <submittedName>
        <fullName evidence="2">Heterokaryon incompatibility domain-containing protein</fullName>
    </submittedName>
</protein>
<evidence type="ECO:0000313" key="3">
    <source>
        <dbReference type="Proteomes" id="UP001465668"/>
    </source>
</evidence>
<accession>A0ABR2XG75</accession>
<dbReference type="PANTHER" id="PTHR10622:SF10">
    <property type="entry name" value="HET DOMAIN-CONTAINING PROTEIN"/>
    <property type="match status" value="1"/>
</dbReference>
<dbReference type="PANTHER" id="PTHR10622">
    <property type="entry name" value="HET DOMAIN-CONTAINING PROTEIN"/>
    <property type="match status" value="1"/>
</dbReference>
<evidence type="ECO:0000313" key="2">
    <source>
        <dbReference type="EMBL" id="KAK9772804.1"/>
    </source>
</evidence>
<gene>
    <name evidence="2" type="ORF">SCAR479_10489</name>
</gene>
<organism evidence="2 3">
    <name type="scientific">Seiridium cardinale</name>
    <dbReference type="NCBI Taxonomy" id="138064"/>
    <lineage>
        <taxon>Eukaryota</taxon>
        <taxon>Fungi</taxon>
        <taxon>Dikarya</taxon>
        <taxon>Ascomycota</taxon>
        <taxon>Pezizomycotina</taxon>
        <taxon>Sordariomycetes</taxon>
        <taxon>Xylariomycetidae</taxon>
        <taxon>Amphisphaeriales</taxon>
        <taxon>Sporocadaceae</taxon>
        <taxon>Seiridium</taxon>
    </lineage>
</organism>